<dbReference type="InterPro" id="IPR016130">
    <property type="entry name" value="Tyr_Pase_AS"/>
</dbReference>
<dbReference type="PANTHER" id="PTHR19134">
    <property type="entry name" value="RECEPTOR-TYPE TYROSINE-PROTEIN PHOSPHATASE"/>
    <property type="match status" value="1"/>
</dbReference>
<keyword evidence="5" id="KW-1185">Reference proteome</keyword>
<dbReference type="EMBL" id="KV454546">
    <property type="protein sequence ID" value="ODV64967.1"/>
    <property type="molecule type" value="Genomic_DNA"/>
</dbReference>
<sequence length="310" mass="35790">MDKRKKFLHITALGDQRIEEAFSTPKTSDWSVNEALKKSNLYKNRYSNVFPYDKTRVRLPVEKGSEDYINASYVTLDQNEYIAAQGPLTDTIHHFWAMAYNESEKQNNDTVVIAMVTPLTESGIVKCTQYWPDKTQTSFDLSENILEDRISIPGGSLKVEYVQESYNAVGDYLLTELLLKSDTKVKKVYHYYYFKWADAKVPPSLSPLVCLSKEIRSVSSKVENKEKGIQRPTPIVHCSAGVGRTGTFIAIDHIFNDDTLAEAHKNPQEDPVFQTVLRLRNCRMMMVQTLYQYDFLYESAEKWYRQQLTQ</sequence>
<dbReference type="GO" id="GO:0007124">
    <property type="term" value="P:pseudohyphal growth"/>
    <property type="evidence" value="ECO:0007669"/>
    <property type="project" value="EnsemblFungi"/>
</dbReference>
<reference evidence="5" key="1">
    <citation type="submission" date="2016-05" db="EMBL/GenBank/DDBJ databases">
        <title>Comparative genomics of biotechnologically important yeasts.</title>
        <authorList>
            <consortium name="DOE Joint Genome Institute"/>
            <person name="Riley R."/>
            <person name="Haridas S."/>
            <person name="Wolfe K.H."/>
            <person name="Lopes M.R."/>
            <person name="Hittinger C.T."/>
            <person name="Goker M."/>
            <person name="Salamov A."/>
            <person name="Wisecaver J."/>
            <person name="Long T.M."/>
            <person name="Aerts A.L."/>
            <person name="Barry K."/>
            <person name="Choi C."/>
            <person name="Clum A."/>
            <person name="Coughlan A.Y."/>
            <person name="Deshpande S."/>
            <person name="Douglass A.P."/>
            <person name="Hanson S.J."/>
            <person name="Klenk H.-P."/>
            <person name="Labutti K."/>
            <person name="Lapidus A."/>
            <person name="Lindquist E."/>
            <person name="Lipzen A."/>
            <person name="Meier-Kolthoff J.P."/>
            <person name="Ohm R.A."/>
            <person name="Otillar R.P."/>
            <person name="Pangilinan J."/>
            <person name="Peng Y."/>
            <person name="Rokas A."/>
            <person name="Rosa C.A."/>
            <person name="Scheuner C."/>
            <person name="Sibirny A.A."/>
            <person name="Slot J.C."/>
            <person name="Stielow J.B."/>
            <person name="Sun H."/>
            <person name="Kurtzman C.P."/>
            <person name="Blackwell M."/>
            <person name="Grigoriev I.V."/>
            <person name="Jeffries T.W."/>
        </authorList>
    </citation>
    <scope>NUCLEOTIDE SEQUENCE [LARGE SCALE GENOMIC DNA]</scope>
    <source>
        <strain evidence="5">NRRL Y-1933</strain>
    </source>
</reference>
<evidence type="ECO:0000313" key="5">
    <source>
        <dbReference type="Proteomes" id="UP000095085"/>
    </source>
</evidence>
<accession>A0A1E4RCI2</accession>
<protein>
    <recommendedName>
        <fullName evidence="6">Receptor/non-receptor type protein-tyrosine phosphatase</fullName>
    </recommendedName>
</protein>
<feature type="domain" description="Tyrosine specific protein phosphatases" evidence="3">
    <location>
        <begin position="212"/>
        <end position="294"/>
    </location>
</feature>
<dbReference type="Gene3D" id="3.90.190.10">
    <property type="entry name" value="Protein tyrosine phosphatase superfamily"/>
    <property type="match status" value="1"/>
</dbReference>
<dbReference type="PRINTS" id="PR00700">
    <property type="entry name" value="PRTYPHPHTASE"/>
</dbReference>
<dbReference type="STRING" id="984485.A0A1E4RCI2"/>
<dbReference type="InterPro" id="IPR050348">
    <property type="entry name" value="Protein-Tyr_Phosphatase"/>
</dbReference>
<dbReference type="PROSITE" id="PS50055">
    <property type="entry name" value="TYR_PHOSPHATASE_PTP"/>
    <property type="match status" value="1"/>
</dbReference>
<dbReference type="InterPro" id="IPR003595">
    <property type="entry name" value="Tyr_Pase_cat"/>
</dbReference>
<dbReference type="Proteomes" id="UP000095085">
    <property type="component" value="Unassembled WGS sequence"/>
</dbReference>
<proteinExistence type="inferred from homology"/>
<dbReference type="PROSITE" id="PS50056">
    <property type="entry name" value="TYR_PHOSPHATASE_2"/>
    <property type="match status" value="1"/>
</dbReference>
<dbReference type="AlphaFoldDB" id="A0A1E4RCI2"/>
<dbReference type="InterPro" id="IPR000387">
    <property type="entry name" value="Tyr_Pase_dom"/>
</dbReference>
<evidence type="ECO:0000259" key="2">
    <source>
        <dbReference type="PROSITE" id="PS50055"/>
    </source>
</evidence>
<gene>
    <name evidence="4" type="ORF">HYPBUDRAFT_235133</name>
</gene>
<dbReference type="InterPro" id="IPR016277">
    <property type="entry name" value="Ptp1"/>
</dbReference>
<dbReference type="SMART" id="SM00194">
    <property type="entry name" value="PTPc"/>
    <property type="match status" value="1"/>
</dbReference>
<dbReference type="GO" id="GO:0004725">
    <property type="term" value="F:protein tyrosine phosphatase activity"/>
    <property type="evidence" value="ECO:0007669"/>
    <property type="project" value="EnsemblFungi"/>
</dbReference>
<evidence type="ECO:0000313" key="4">
    <source>
        <dbReference type="EMBL" id="ODV64967.1"/>
    </source>
</evidence>
<dbReference type="InterPro" id="IPR000242">
    <property type="entry name" value="PTP_cat"/>
</dbReference>
<dbReference type="CDD" id="cd18533">
    <property type="entry name" value="PTP_fungal"/>
    <property type="match status" value="1"/>
</dbReference>
<dbReference type="PIRSF" id="PIRSF000938">
    <property type="entry name" value="PTPN1_yeast"/>
    <property type="match status" value="1"/>
</dbReference>
<dbReference type="SMART" id="SM00404">
    <property type="entry name" value="PTPc_motif"/>
    <property type="match status" value="1"/>
</dbReference>
<name>A0A1E4RCI2_9ASCO</name>
<organism evidence="4 5">
    <name type="scientific">Hyphopichia burtonii NRRL Y-1933</name>
    <dbReference type="NCBI Taxonomy" id="984485"/>
    <lineage>
        <taxon>Eukaryota</taxon>
        <taxon>Fungi</taxon>
        <taxon>Dikarya</taxon>
        <taxon>Ascomycota</taxon>
        <taxon>Saccharomycotina</taxon>
        <taxon>Pichiomycetes</taxon>
        <taxon>Debaryomycetaceae</taxon>
        <taxon>Hyphopichia</taxon>
    </lineage>
</organism>
<dbReference type="SUPFAM" id="SSF52799">
    <property type="entry name" value="(Phosphotyrosine protein) phosphatases II"/>
    <property type="match status" value="1"/>
</dbReference>
<comment type="similarity">
    <text evidence="1">Belongs to the protein-tyrosine phosphatase family. Non-receptor class subfamily.</text>
</comment>
<dbReference type="GO" id="GO:0001403">
    <property type="term" value="P:invasive growth in response to glucose limitation"/>
    <property type="evidence" value="ECO:0007669"/>
    <property type="project" value="EnsemblFungi"/>
</dbReference>
<dbReference type="OrthoDB" id="10253954at2759"/>
<evidence type="ECO:0000256" key="1">
    <source>
        <dbReference type="ARBA" id="ARBA00009649"/>
    </source>
</evidence>
<dbReference type="RefSeq" id="XP_020074034.1">
    <property type="nucleotide sequence ID" value="XM_020223172.1"/>
</dbReference>
<evidence type="ECO:0008006" key="6">
    <source>
        <dbReference type="Google" id="ProtNLM"/>
    </source>
</evidence>
<dbReference type="InterPro" id="IPR029021">
    <property type="entry name" value="Prot-tyrosine_phosphatase-like"/>
</dbReference>
<evidence type="ECO:0000259" key="3">
    <source>
        <dbReference type="PROSITE" id="PS50056"/>
    </source>
</evidence>
<feature type="domain" description="Tyrosine-protein phosphatase" evidence="2">
    <location>
        <begin position="18"/>
        <end position="303"/>
    </location>
</feature>
<dbReference type="PROSITE" id="PS00383">
    <property type="entry name" value="TYR_PHOSPHATASE_1"/>
    <property type="match status" value="1"/>
</dbReference>
<dbReference type="Pfam" id="PF00102">
    <property type="entry name" value="Y_phosphatase"/>
    <property type="match status" value="1"/>
</dbReference>
<dbReference type="GeneID" id="30997721"/>
<dbReference type="PANTHER" id="PTHR19134:SF449">
    <property type="entry name" value="TYROSINE-PROTEIN PHOSPHATASE 1"/>
    <property type="match status" value="1"/>
</dbReference>